<dbReference type="InterPro" id="IPR036909">
    <property type="entry name" value="Cyt_c-like_dom_sf"/>
</dbReference>
<dbReference type="InterPro" id="IPR011989">
    <property type="entry name" value="ARM-like"/>
</dbReference>
<dbReference type="Pfam" id="PF23500">
    <property type="entry name" value="DUF7133"/>
    <property type="match status" value="1"/>
</dbReference>
<dbReference type="NCBIfam" id="TIGR02603">
    <property type="entry name" value="CxxCH_TIGR02603"/>
    <property type="match status" value="1"/>
</dbReference>
<keyword evidence="6" id="KW-0560">Oxidoreductase</keyword>
<dbReference type="InterPro" id="IPR055557">
    <property type="entry name" value="DUF7133"/>
</dbReference>
<dbReference type="InterPro" id="IPR016024">
    <property type="entry name" value="ARM-type_fold"/>
</dbReference>
<dbReference type="InterPro" id="IPR011041">
    <property type="entry name" value="Quinoprot_gluc/sorb_DH_b-prop"/>
</dbReference>
<dbReference type="SUPFAM" id="SSF48371">
    <property type="entry name" value="ARM repeat"/>
    <property type="match status" value="1"/>
</dbReference>
<dbReference type="InterPro" id="IPR009056">
    <property type="entry name" value="Cyt_c-like_dom"/>
</dbReference>
<dbReference type="Gene3D" id="1.10.760.10">
    <property type="entry name" value="Cytochrome c-like domain"/>
    <property type="match status" value="1"/>
</dbReference>
<dbReference type="NCBIfam" id="TIGR02604">
    <property type="entry name" value="Piru_Ver_Nterm"/>
    <property type="match status" value="1"/>
</dbReference>
<evidence type="ECO:0000256" key="1">
    <source>
        <dbReference type="ARBA" id="ARBA00022617"/>
    </source>
</evidence>
<organism evidence="6 7">
    <name type="scientific">Rubripirellula tenax</name>
    <dbReference type="NCBI Taxonomy" id="2528015"/>
    <lineage>
        <taxon>Bacteria</taxon>
        <taxon>Pseudomonadati</taxon>
        <taxon>Planctomycetota</taxon>
        <taxon>Planctomycetia</taxon>
        <taxon>Pirellulales</taxon>
        <taxon>Pirellulaceae</taxon>
        <taxon>Rubripirellula</taxon>
    </lineage>
</organism>
<dbReference type="Gene3D" id="2.120.10.30">
    <property type="entry name" value="TolB, C-terminal domain"/>
    <property type="match status" value="1"/>
</dbReference>
<dbReference type="Pfam" id="PF13646">
    <property type="entry name" value="HEAT_2"/>
    <property type="match status" value="1"/>
</dbReference>
<feature type="domain" description="Cytochrome c" evidence="5">
    <location>
        <begin position="1027"/>
        <end position="1164"/>
    </location>
</feature>
<evidence type="ECO:0000256" key="2">
    <source>
        <dbReference type="ARBA" id="ARBA00022723"/>
    </source>
</evidence>
<keyword evidence="1 4" id="KW-0349">Heme</keyword>
<evidence type="ECO:0000313" key="7">
    <source>
        <dbReference type="Proteomes" id="UP000318288"/>
    </source>
</evidence>
<evidence type="ECO:0000256" key="3">
    <source>
        <dbReference type="ARBA" id="ARBA00023004"/>
    </source>
</evidence>
<dbReference type="EMBL" id="SJPW01000003">
    <property type="protein sequence ID" value="TWU56698.1"/>
    <property type="molecule type" value="Genomic_DNA"/>
</dbReference>
<accession>A0A5C6F5S4</accession>
<dbReference type="Proteomes" id="UP000318288">
    <property type="component" value="Unassembled WGS sequence"/>
</dbReference>
<keyword evidence="7" id="KW-1185">Reference proteome</keyword>
<dbReference type="PROSITE" id="PS51007">
    <property type="entry name" value="CYTC"/>
    <property type="match status" value="1"/>
</dbReference>
<comment type="caution">
    <text evidence="6">The sequence shown here is derived from an EMBL/GenBank/DDBJ whole genome shotgun (WGS) entry which is preliminary data.</text>
</comment>
<keyword evidence="2 4" id="KW-0479">Metal-binding</keyword>
<dbReference type="EC" id="1.1.5.2" evidence="6"/>
<dbReference type="GO" id="GO:0008876">
    <property type="term" value="F:quinoprotein glucose dehydrogenase activity"/>
    <property type="evidence" value="ECO:0007669"/>
    <property type="project" value="UniProtKB-EC"/>
</dbReference>
<evidence type="ECO:0000256" key="4">
    <source>
        <dbReference type="PROSITE-ProRule" id="PRU00433"/>
    </source>
</evidence>
<protein>
    <submittedName>
        <fullName evidence="6">Quinoprotein glucose dehydrogenase B</fullName>
        <ecNumber evidence="6">1.1.5.2</ecNumber>
    </submittedName>
</protein>
<evidence type="ECO:0000313" key="6">
    <source>
        <dbReference type="EMBL" id="TWU56698.1"/>
    </source>
</evidence>
<dbReference type="InterPro" id="IPR013427">
    <property type="entry name" value="Haem-bd_dom_put"/>
</dbReference>
<dbReference type="InterPro" id="IPR011042">
    <property type="entry name" value="6-blade_b-propeller_TolB-like"/>
</dbReference>
<dbReference type="GO" id="GO:0020037">
    <property type="term" value="F:heme binding"/>
    <property type="evidence" value="ECO:0007669"/>
    <property type="project" value="InterPro"/>
</dbReference>
<dbReference type="PANTHER" id="PTHR33546">
    <property type="entry name" value="LARGE, MULTIFUNCTIONAL SECRETED PROTEIN-RELATED"/>
    <property type="match status" value="1"/>
</dbReference>
<dbReference type="GO" id="GO:0046872">
    <property type="term" value="F:metal ion binding"/>
    <property type="evidence" value="ECO:0007669"/>
    <property type="project" value="UniProtKB-KW"/>
</dbReference>
<gene>
    <name evidence="6" type="primary">gdhB_2</name>
    <name evidence="6" type="ORF">Poly51_26150</name>
</gene>
<dbReference type="Gene3D" id="1.25.10.10">
    <property type="entry name" value="Leucine-rich Repeat Variant"/>
    <property type="match status" value="2"/>
</dbReference>
<name>A0A5C6F5S4_9BACT</name>
<dbReference type="PANTHER" id="PTHR33546:SF1">
    <property type="entry name" value="LARGE, MULTIFUNCTIONAL SECRETED PROTEIN"/>
    <property type="match status" value="1"/>
</dbReference>
<dbReference type="AlphaFoldDB" id="A0A5C6F5S4"/>
<keyword evidence="3 4" id="KW-0408">Iron</keyword>
<evidence type="ECO:0000259" key="5">
    <source>
        <dbReference type="PROSITE" id="PS51007"/>
    </source>
</evidence>
<sequence length="1174" mass="128179">MPNPMSGRTWFRLANQSAPEATAINWSWATRLRNFCCLAVILANSVILVSAATAGDFKQPEPLEPQIAEASAEATESMAGIRIPKGWKIELYAAEPDVANIVAFDIDHRGRLFVCESYRQSRGVTDNRGHDEEWLLADLESETVQDRIDYHKRLLGDAAVTYAQHDDRIRRLVDTDGDGRVDESVVVANGFNRIEEGTGAGVLVRGENIYYTCIPKLWKLVDADDDGKADERVVLSDGYGVRVAFRGHDMHGLIIGPDGRLYFSIGDRGYHVTTEDGRVLANPKSGAVFRCELDGSGLEVFATGMRNPQELAFNDVGDLFSVDNNSDSGDKARIINILEGGDSGWRMQYQYLADRGPFNRDKIWEPFHNEQPAYIVPPIINFTDGPSGLEHYPGTGFGDQLNGQFLICDFRGGPANSGIRSFKLDNDGAFYKMGEDSDPIWTVLATDIKFGPDGHIYVSDWVDGWEGLGKGRVYRLSDPNEIAKPIVSEVKTLLADDWTEQESAKLSKLIGHVDRRVRFEAQWELARRSDVNTLSTIAMDTQAPTTTRLHAIWGIDQVSRMQLAKASAATARATTEESGEPSTDAIDTSTAVSALDDLTELLGEHDAIIRAAVAKIMGDRGVTASAASLRERLTDDSARVQYAAMLSLGKLKDATAMGFVVDILANNDNADPALRHAGVMYLSSAITPQSIGELATHPNESVRRAAVVALRRQKSGLISRFLKDASPLVVSEAARAIHDEPVPMALQSLASLIKVPESGAELSDQELIRRILNANFRLGTTESAVALAGYAGRVSAVAEMRIEAMDMLADWAIPDPRDRVTNVYREPKQRPLSDAASALSPQIDLLMTSQESVREKAIEVASELGIQKIVPLLAQRVVDGKLRPSLRATALASMAKLDAMDAVQLANQVPMQPANELLLAALEVLAKHDSKNSIGKFIEATQSRNVEARQLGWDLLGTSNSPEALATIIGGVQSYLDGSMAAEVELNVIEAAQGKLDDAMNQQLIEHQRSLAETDALGKWLPSLSGGNVSKGHKLFHEKTELSCLRCHKVDRAGGEVGPNLTVIGKTRDRRYLLESICLPDAKIAEGFETAVIANDSGQVFSGILKSENDDFVELIQNDGSQVQVFVDEIVARRKGKSSMPDDLTKFMTPRELRDLVAYLASLQVDPRAAEDVE</sequence>
<reference evidence="6 7" key="1">
    <citation type="submission" date="2019-02" db="EMBL/GenBank/DDBJ databases">
        <title>Deep-cultivation of Planctomycetes and their phenomic and genomic characterization uncovers novel biology.</title>
        <authorList>
            <person name="Wiegand S."/>
            <person name="Jogler M."/>
            <person name="Boedeker C."/>
            <person name="Pinto D."/>
            <person name="Vollmers J."/>
            <person name="Rivas-Marin E."/>
            <person name="Kohn T."/>
            <person name="Peeters S.H."/>
            <person name="Heuer A."/>
            <person name="Rast P."/>
            <person name="Oberbeckmann S."/>
            <person name="Bunk B."/>
            <person name="Jeske O."/>
            <person name="Meyerdierks A."/>
            <person name="Storesund J.E."/>
            <person name="Kallscheuer N."/>
            <person name="Luecker S."/>
            <person name="Lage O.M."/>
            <person name="Pohl T."/>
            <person name="Merkel B.J."/>
            <person name="Hornburger P."/>
            <person name="Mueller R.-W."/>
            <person name="Bruemmer F."/>
            <person name="Labrenz M."/>
            <person name="Spormann A.M."/>
            <person name="Op Den Camp H."/>
            <person name="Overmann J."/>
            <person name="Amann R."/>
            <person name="Jetten M.S.M."/>
            <person name="Mascher T."/>
            <person name="Medema M.H."/>
            <person name="Devos D.P."/>
            <person name="Kaster A.-K."/>
            <person name="Ovreas L."/>
            <person name="Rohde M."/>
            <person name="Galperin M.Y."/>
            <person name="Jogler C."/>
        </authorList>
    </citation>
    <scope>NUCLEOTIDE SEQUENCE [LARGE SCALE GENOMIC DNA]</scope>
    <source>
        <strain evidence="6 7">Poly51</strain>
    </source>
</reference>
<dbReference type="GO" id="GO:0009055">
    <property type="term" value="F:electron transfer activity"/>
    <property type="evidence" value="ECO:0007669"/>
    <property type="project" value="InterPro"/>
</dbReference>
<dbReference type="InterPro" id="IPR013428">
    <property type="entry name" value="Membrane-bound_put_N"/>
</dbReference>
<dbReference type="SUPFAM" id="SSF50952">
    <property type="entry name" value="Soluble quinoprotein glucose dehydrogenase"/>
    <property type="match status" value="1"/>
</dbReference>
<dbReference type="SUPFAM" id="SSF46626">
    <property type="entry name" value="Cytochrome c"/>
    <property type="match status" value="1"/>
</dbReference>
<proteinExistence type="predicted"/>